<dbReference type="GeneID" id="87886563"/>
<accession>A0AAJ0GXN9</accession>
<reference evidence="1" key="2">
    <citation type="submission" date="2023-06" db="EMBL/GenBank/DDBJ databases">
        <authorList>
            <consortium name="Lawrence Berkeley National Laboratory"/>
            <person name="Mondo S.J."/>
            <person name="Hensen N."/>
            <person name="Bonometti L."/>
            <person name="Westerberg I."/>
            <person name="Brannstrom I.O."/>
            <person name="Guillou S."/>
            <person name="Cros-Aarteil S."/>
            <person name="Calhoun S."/>
            <person name="Haridas S."/>
            <person name="Kuo A."/>
            <person name="Pangilinan J."/>
            <person name="Riley R."/>
            <person name="Labutti K."/>
            <person name="Andreopoulos B."/>
            <person name="Lipzen A."/>
            <person name="Chen C."/>
            <person name="Yanf M."/>
            <person name="Daum C."/>
            <person name="Ng V."/>
            <person name="Clum A."/>
            <person name="Steindorff A."/>
            <person name="Ohm R."/>
            <person name="Martin F."/>
            <person name="Silar P."/>
            <person name="Natvig D."/>
            <person name="Lalanne C."/>
            <person name="Gautier V."/>
            <person name="Ament-Velasquez S.L."/>
            <person name="Kruys A."/>
            <person name="Hutchinson M.I."/>
            <person name="Powell A.J."/>
            <person name="Barry K."/>
            <person name="Miller A.N."/>
            <person name="Grigoriev I.V."/>
            <person name="Debuchy R."/>
            <person name="Gladieux P."/>
            <person name="Thoren M.H."/>
            <person name="Johannesson H."/>
        </authorList>
    </citation>
    <scope>NUCLEOTIDE SEQUENCE</scope>
    <source>
        <strain evidence="1">CBS 333.67</strain>
    </source>
</reference>
<proteinExistence type="predicted"/>
<sequence>MLWSSLVAAAAAGKPQPSPTTAAFTPGVAPSPFPTEAENARITIDATKACAQADDESQSRAVQLAAWLECQILAFYPYPRDPKNLSDTSAWEKGYYDTFHPTLRASFNSTRFDYTTYVQVYRFFSAAIAESYGDKWHPWRDFYVVSADAFNTSSRGGVVTGMGYNGGILKATGKPYYAPNAAYFVVKEIDGRRWITEIREQSTLNGSPLPEIWPKEGQDQRPWVYRPDYEFLTSEQTSAICT</sequence>
<dbReference type="AlphaFoldDB" id="A0AAJ0GXN9"/>
<reference evidence="1" key="1">
    <citation type="journal article" date="2023" name="Mol. Phylogenet. Evol.">
        <title>Genome-scale phylogeny and comparative genomics of the fungal order Sordariales.</title>
        <authorList>
            <person name="Hensen N."/>
            <person name="Bonometti L."/>
            <person name="Westerberg I."/>
            <person name="Brannstrom I.O."/>
            <person name="Guillou S."/>
            <person name="Cros-Aarteil S."/>
            <person name="Calhoun S."/>
            <person name="Haridas S."/>
            <person name="Kuo A."/>
            <person name="Mondo S."/>
            <person name="Pangilinan J."/>
            <person name="Riley R."/>
            <person name="LaButti K."/>
            <person name="Andreopoulos B."/>
            <person name="Lipzen A."/>
            <person name="Chen C."/>
            <person name="Yan M."/>
            <person name="Daum C."/>
            <person name="Ng V."/>
            <person name="Clum A."/>
            <person name="Steindorff A."/>
            <person name="Ohm R.A."/>
            <person name="Martin F."/>
            <person name="Silar P."/>
            <person name="Natvig D.O."/>
            <person name="Lalanne C."/>
            <person name="Gautier V."/>
            <person name="Ament-Velasquez S.L."/>
            <person name="Kruys A."/>
            <person name="Hutchinson M.I."/>
            <person name="Powell A.J."/>
            <person name="Barry K."/>
            <person name="Miller A.N."/>
            <person name="Grigoriev I.V."/>
            <person name="Debuchy R."/>
            <person name="Gladieux P."/>
            <person name="Hiltunen Thoren M."/>
            <person name="Johannesson H."/>
        </authorList>
    </citation>
    <scope>NUCLEOTIDE SEQUENCE</scope>
    <source>
        <strain evidence="1">CBS 333.67</strain>
    </source>
</reference>
<name>A0AAJ0GXN9_9PEZI</name>
<dbReference type="RefSeq" id="XP_062723856.1">
    <property type="nucleotide sequence ID" value="XM_062867734.1"/>
</dbReference>
<gene>
    <name evidence="1" type="ORF">B0T15DRAFT_508588</name>
</gene>
<organism evidence="1 2">
    <name type="scientific">Chaetomium strumarium</name>
    <dbReference type="NCBI Taxonomy" id="1170767"/>
    <lineage>
        <taxon>Eukaryota</taxon>
        <taxon>Fungi</taxon>
        <taxon>Dikarya</taxon>
        <taxon>Ascomycota</taxon>
        <taxon>Pezizomycotina</taxon>
        <taxon>Sordariomycetes</taxon>
        <taxon>Sordariomycetidae</taxon>
        <taxon>Sordariales</taxon>
        <taxon>Chaetomiaceae</taxon>
        <taxon>Chaetomium</taxon>
    </lineage>
</organism>
<dbReference type="EMBL" id="JAUDZG010000002">
    <property type="protein sequence ID" value="KAK3308076.1"/>
    <property type="molecule type" value="Genomic_DNA"/>
</dbReference>
<evidence type="ECO:0000313" key="2">
    <source>
        <dbReference type="Proteomes" id="UP001273166"/>
    </source>
</evidence>
<evidence type="ECO:0000313" key="1">
    <source>
        <dbReference type="EMBL" id="KAK3308076.1"/>
    </source>
</evidence>
<dbReference type="Proteomes" id="UP001273166">
    <property type="component" value="Unassembled WGS sequence"/>
</dbReference>
<protein>
    <submittedName>
        <fullName evidence="1">Uncharacterized protein</fullName>
    </submittedName>
</protein>
<comment type="caution">
    <text evidence="1">The sequence shown here is derived from an EMBL/GenBank/DDBJ whole genome shotgun (WGS) entry which is preliminary data.</text>
</comment>
<keyword evidence="2" id="KW-1185">Reference proteome</keyword>